<sequence length="348" mass="37715">MPPVERGGAAGHHASAASDGSVVQTGRDAVVTVEHHVHPRARPAWGAVPALLLAGGAVVAGVAHVIRGGVPTRAVPACSMPLVAAVVAAPLLIQARRRKGRARQVFLVTSAFEQGYRVAGFAQRMHGVLDRNGLDLVLKGPGTRLRRLGAGVPPASHPRREARLRRRVRRRDRDAQAAGDWLVTHLRRQGERRPHVLIVAGQEYGERQRCCADVLRAALPDVSITVDDRCAFHRSRADDAVRAHVRLLDHRKVRLDAIFCTDDEMALGAVDALRAVGSPFTADTVVVGVDGIVEARNLVDDGTSPLRATVVQDSHRIAESAVHVLERLRDGRRTAKRTIPQPELYHVQ</sequence>
<evidence type="ECO:0000313" key="7">
    <source>
        <dbReference type="EMBL" id="TQM79822.1"/>
    </source>
</evidence>
<evidence type="ECO:0000256" key="3">
    <source>
        <dbReference type="ARBA" id="ARBA00022729"/>
    </source>
</evidence>
<gene>
    <name evidence="7" type="ORF">FHX81_2133</name>
</gene>
<feature type="transmembrane region" description="Helical" evidence="5">
    <location>
        <begin position="44"/>
        <end position="66"/>
    </location>
</feature>
<dbReference type="Gene3D" id="3.40.50.2300">
    <property type="match status" value="1"/>
</dbReference>
<reference evidence="7 8" key="1">
    <citation type="submission" date="2019-06" db="EMBL/GenBank/DDBJ databases">
        <title>Sequencing the genomes of 1000 actinobacteria strains.</title>
        <authorList>
            <person name="Klenk H.-P."/>
        </authorList>
    </citation>
    <scope>NUCLEOTIDE SEQUENCE [LARGE SCALE GENOMIC DNA]</scope>
    <source>
        <strain evidence="7 8">DSM 45456</strain>
    </source>
</reference>
<accession>A0A543JAH5</accession>
<dbReference type="PANTHER" id="PTHR46847:SF1">
    <property type="entry name" value="D-ALLOSE-BINDING PERIPLASMIC PROTEIN-RELATED"/>
    <property type="match status" value="1"/>
</dbReference>
<dbReference type="SUPFAM" id="SSF53822">
    <property type="entry name" value="Periplasmic binding protein-like I"/>
    <property type="match status" value="1"/>
</dbReference>
<dbReference type="EMBL" id="VFPP01000001">
    <property type="protein sequence ID" value="TQM79822.1"/>
    <property type="molecule type" value="Genomic_DNA"/>
</dbReference>
<keyword evidence="8" id="KW-1185">Reference proteome</keyword>
<keyword evidence="3" id="KW-0732">Signal</keyword>
<feature type="region of interest" description="Disordered" evidence="4">
    <location>
        <begin position="1"/>
        <end position="23"/>
    </location>
</feature>
<feature type="transmembrane region" description="Helical" evidence="5">
    <location>
        <begin position="72"/>
        <end position="93"/>
    </location>
</feature>
<dbReference type="PANTHER" id="PTHR46847">
    <property type="entry name" value="D-ALLOSE-BINDING PERIPLASMIC PROTEIN-RELATED"/>
    <property type="match status" value="1"/>
</dbReference>
<dbReference type="Proteomes" id="UP000316628">
    <property type="component" value="Unassembled WGS sequence"/>
</dbReference>
<evidence type="ECO:0000256" key="2">
    <source>
        <dbReference type="ARBA" id="ARBA00007639"/>
    </source>
</evidence>
<comment type="caution">
    <text evidence="7">The sequence shown here is derived from an EMBL/GenBank/DDBJ whole genome shotgun (WGS) entry which is preliminary data.</text>
</comment>
<evidence type="ECO:0000256" key="5">
    <source>
        <dbReference type="SAM" id="Phobius"/>
    </source>
</evidence>
<dbReference type="InterPro" id="IPR025997">
    <property type="entry name" value="SBP_2_dom"/>
</dbReference>
<evidence type="ECO:0000256" key="1">
    <source>
        <dbReference type="ARBA" id="ARBA00004196"/>
    </source>
</evidence>
<dbReference type="RefSeq" id="WP_246107749.1">
    <property type="nucleotide sequence ID" value="NZ_VFPP01000001.1"/>
</dbReference>
<protein>
    <submittedName>
        <fullName evidence="7">Ribose transport system substrate-binding protein</fullName>
    </submittedName>
</protein>
<proteinExistence type="inferred from homology"/>
<keyword evidence="5" id="KW-0812">Transmembrane</keyword>
<dbReference type="InterPro" id="IPR028082">
    <property type="entry name" value="Peripla_BP_I"/>
</dbReference>
<evidence type="ECO:0000259" key="6">
    <source>
        <dbReference type="Pfam" id="PF13407"/>
    </source>
</evidence>
<organism evidence="7 8">
    <name type="scientific">Saccharothrix saharensis</name>
    <dbReference type="NCBI Taxonomy" id="571190"/>
    <lineage>
        <taxon>Bacteria</taxon>
        <taxon>Bacillati</taxon>
        <taxon>Actinomycetota</taxon>
        <taxon>Actinomycetes</taxon>
        <taxon>Pseudonocardiales</taxon>
        <taxon>Pseudonocardiaceae</taxon>
        <taxon>Saccharothrix</taxon>
    </lineage>
</organism>
<keyword evidence="5" id="KW-0472">Membrane</keyword>
<dbReference type="GO" id="GO:0030313">
    <property type="term" value="C:cell envelope"/>
    <property type="evidence" value="ECO:0007669"/>
    <property type="project" value="UniProtKB-SubCell"/>
</dbReference>
<evidence type="ECO:0000313" key="8">
    <source>
        <dbReference type="Proteomes" id="UP000316628"/>
    </source>
</evidence>
<name>A0A543JAH5_9PSEU</name>
<comment type="similarity">
    <text evidence="2">Belongs to the bacterial solute-binding protein 2 family.</text>
</comment>
<dbReference type="GO" id="GO:0030246">
    <property type="term" value="F:carbohydrate binding"/>
    <property type="evidence" value="ECO:0007669"/>
    <property type="project" value="UniProtKB-ARBA"/>
</dbReference>
<keyword evidence="5" id="KW-1133">Transmembrane helix</keyword>
<feature type="domain" description="Periplasmic binding protein" evidence="6">
    <location>
        <begin position="175"/>
        <end position="332"/>
    </location>
</feature>
<dbReference type="AlphaFoldDB" id="A0A543JAH5"/>
<comment type="subcellular location">
    <subcellularLocation>
        <location evidence="1">Cell envelope</location>
    </subcellularLocation>
</comment>
<evidence type="ECO:0000256" key="4">
    <source>
        <dbReference type="SAM" id="MobiDB-lite"/>
    </source>
</evidence>
<feature type="compositionally biased region" description="Low complexity" evidence="4">
    <location>
        <begin position="11"/>
        <end position="21"/>
    </location>
</feature>
<dbReference type="Pfam" id="PF13407">
    <property type="entry name" value="Peripla_BP_4"/>
    <property type="match status" value="1"/>
</dbReference>